<sequence length="442" mass="50319">ALSELEYLQLTDELPFATVTLMPHHSELDTEDEKFEQAVVRTINAHQNAYQGGNFPNQMRPAGGSANTPPKYSTFSVAVPQTVTYDISKRNTAKNEVEDILTNKEDALTKEKAFYDVLEQYLESFPSVEETDNLKREDKEEAEQLRNRFETDFVETFIDSPVLALAGFDDATTKIYEIFESLQADLSQRNTENVDNYLQTVPTRFENEVTKEEIPKQGTHPDDISLLLDILELECENITTRWHLWKRISNISQETTDPPLDATVARDIRRALRDVVLDSEQSYLDAVVVDQTIEERYENKDDEYAEKQEACEEAETAYDEVAGDLEELIADWRDRDEVRDAADELAAITKYEDTVNSAINDLATYLSTKANAVESDDPQEVQNTTLQLSTVGPLDDFEGRGLRNLNEKLDDMGVAQIDRNQLEAEFAIVKDARELHLEHGGW</sequence>
<organism evidence="2 3">
    <name type="scientific">Halovenus aranensis</name>
    <dbReference type="NCBI Taxonomy" id="890420"/>
    <lineage>
        <taxon>Archaea</taxon>
        <taxon>Methanobacteriati</taxon>
        <taxon>Methanobacteriota</taxon>
        <taxon>Stenosarchaea group</taxon>
        <taxon>Halobacteria</taxon>
        <taxon>Halobacteriales</taxon>
        <taxon>Haloarculaceae</taxon>
        <taxon>Halovenus</taxon>
    </lineage>
</organism>
<keyword evidence="1" id="KW-0175">Coiled coil</keyword>
<reference evidence="2 3" key="1">
    <citation type="submission" date="2016-10" db="EMBL/GenBank/DDBJ databases">
        <authorList>
            <person name="de Groot N.N."/>
        </authorList>
    </citation>
    <scope>NUCLEOTIDE SEQUENCE [LARGE SCALE GENOMIC DNA]</scope>
    <source>
        <strain evidence="2 3">IBRC-M10015</strain>
    </source>
</reference>
<protein>
    <submittedName>
        <fullName evidence="2">Uncharacterized protein</fullName>
    </submittedName>
</protein>
<keyword evidence="3" id="KW-1185">Reference proteome</keyword>
<dbReference type="Proteomes" id="UP000198856">
    <property type="component" value="Unassembled WGS sequence"/>
</dbReference>
<name>A0A1G9A3B9_9EURY</name>
<evidence type="ECO:0000256" key="1">
    <source>
        <dbReference type="SAM" id="Coils"/>
    </source>
</evidence>
<accession>A0A1G9A3B9</accession>
<gene>
    <name evidence="2" type="ORF">SAMN05216226_1531</name>
</gene>
<evidence type="ECO:0000313" key="3">
    <source>
        <dbReference type="Proteomes" id="UP000198856"/>
    </source>
</evidence>
<dbReference type="EMBL" id="FNFC01000053">
    <property type="protein sequence ID" value="SDK21843.1"/>
    <property type="molecule type" value="Genomic_DNA"/>
</dbReference>
<evidence type="ECO:0000313" key="2">
    <source>
        <dbReference type="EMBL" id="SDK21843.1"/>
    </source>
</evidence>
<feature type="coiled-coil region" evidence="1">
    <location>
        <begin position="297"/>
        <end position="331"/>
    </location>
</feature>
<proteinExistence type="predicted"/>
<feature type="non-terminal residue" evidence="2">
    <location>
        <position position="442"/>
    </location>
</feature>
<dbReference type="AlphaFoldDB" id="A0A1G9A3B9"/>
<feature type="non-terminal residue" evidence="2">
    <location>
        <position position="1"/>
    </location>
</feature>